<dbReference type="GO" id="GO:0003714">
    <property type="term" value="F:transcription corepressor activity"/>
    <property type="evidence" value="ECO:0007669"/>
    <property type="project" value="TreeGrafter"/>
</dbReference>
<dbReference type="SMART" id="SM00248">
    <property type="entry name" value="ANK"/>
    <property type="match status" value="3"/>
</dbReference>
<feature type="compositionally biased region" description="Basic residues" evidence="2">
    <location>
        <begin position="1810"/>
        <end position="1819"/>
    </location>
</feature>
<feature type="region of interest" description="Disordered" evidence="2">
    <location>
        <begin position="1527"/>
        <end position="1902"/>
    </location>
</feature>
<dbReference type="VEuPathDB" id="VectorBase:PPAI009629"/>
<feature type="compositionally biased region" description="Polar residues" evidence="2">
    <location>
        <begin position="325"/>
        <end position="336"/>
    </location>
</feature>
<reference evidence="3" key="1">
    <citation type="submission" date="2022-08" db="UniProtKB">
        <authorList>
            <consortium name="EnsemblMetazoa"/>
        </authorList>
    </citation>
    <scope>IDENTIFICATION</scope>
    <source>
        <strain evidence="3">Israel</strain>
    </source>
</reference>
<dbReference type="EMBL" id="AJVK01007043">
    <property type="status" value="NOT_ANNOTATED_CDS"/>
    <property type="molecule type" value="Genomic_DNA"/>
</dbReference>
<dbReference type="GO" id="GO:0000122">
    <property type="term" value="P:negative regulation of transcription by RNA polymerase II"/>
    <property type="evidence" value="ECO:0007669"/>
    <property type="project" value="TreeGrafter"/>
</dbReference>
<feature type="compositionally biased region" description="Pro residues" evidence="2">
    <location>
        <begin position="1211"/>
        <end position="1227"/>
    </location>
</feature>
<feature type="compositionally biased region" description="Polar residues" evidence="2">
    <location>
        <begin position="347"/>
        <end position="359"/>
    </location>
</feature>
<feature type="compositionally biased region" description="Acidic residues" evidence="2">
    <location>
        <begin position="1579"/>
        <end position="1590"/>
    </location>
</feature>
<feature type="region of interest" description="Disordered" evidence="2">
    <location>
        <begin position="819"/>
        <end position="840"/>
    </location>
</feature>
<accession>A0A1B0DMN7</accession>
<feature type="compositionally biased region" description="Pro residues" evidence="2">
    <location>
        <begin position="1023"/>
        <end position="1034"/>
    </location>
</feature>
<feature type="compositionally biased region" description="Basic and acidic residues" evidence="2">
    <location>
        <begin position="1762"/>
        <end position="1774"/>
    </location>
</feature>
<feature type="region of interest" description="Disordered" evidence="2">
    <location>
        <begin position="966"/>
        <end position="1152"/>
    </location>
</feature>
<feature type="region of interest" description="Disordered" evidence="2">
    <location>
        <begin position="479"/>
        <end position="601"/>
    </location>
</feature>
<feature type="compositionally biased region" description="Acidic residues" evidence="2">
    <location>
        <begin position="187"/>
        <end position="197"/>
    </location>
</feature>
<feature type="compositionally biased region" description="Pro residues" evidence="2">
    <location>
        <begin position="242"/>
        <end position="257"/>
    </location>
</feature>
<evidence type="ECO:0000256" key="1">
    <source>
        <dbReference type="ARBA" id="ARBA00034703"/>
    </source>
</evidence>
<feature type="compositionally biased region" description="Basic and acidic residues" evidence="2">
    <location>
        <begin position="1938"/>
        <end position="1968"/>
    </location>
</feature>
<feature type="compositionally biased region" description="Basic and acidic residues" evidence="2">
    <location>
        <begin position="1"/>
        <end position="13"/>
    </location>
</feature>
<dbReference type="EMBL" id="AJVK01007045">
    <property type="status" value="NOT_ANNOTATED_CDS"/>
    <property type="molecule type" value="Genomic_DNA"/>
</dbReference>
<evidence type="ECO:0000256" key="2">
    <source>
        <dbReference type="SAM" id="MobiDB-lite"/>
    </source>
</evidence>
<feature type="compositionally biased region" description="Low complexity" evidence="2">
    <location>
        <begin position="709"/>
        <end position="721"/>
    </location>
</feature>
<feature type="compositionally biased region" description="Basic residues" evidence="2">
    <location>
        <begin position="1979"/>
        <end position="1992"/>
    </location>
</feature>
<feature type="compositionally biased region" description="Basic and acidic residues" evidence="2">
    <location>
        <begin position="1599"/>
        <end position="1609"/>
    </location>
</feature>
<dbReference type="GO" id="GO:0005634">
    <property type="term" value="C:nucleus"/>
    <property type="evidence" value="ECO:0007669"/>
    <property type="project" value="TreeGrafter"/>
</dbReference>
<dbReference type="PANTHER" id="PTHR24117:SF9">
    <property type="entry name" value="BCL-6 COREPRESSOR PCGF1 BINDING DOMAIN-CONTAINING PROTEIN"/>
    <property type="match status" value="1"/>
</dbReference>
<evidence type="ECO:0000313" key="4">
    <source>
        <dbReference type="Proteomes" id="UP000092462"/>
    </source>
</evidence>
<feature type="region of interest" description="Disordered" evidence="2">
    <location>
        <begin position="1"/>
        <end position="306"/>
    </location>
</feature>
<dbReference type="Pfam" id="PF12796">
    <property type="entry name" value="Ank_2"/>
    <property type="match status" value="1"/>
</dbReference>
<feature type="compositionally biased region" description="Gly residues" evidence="2">
    <location>
        <begin position="362"/>
        <end position="374"/>
    </location>
</feature>
<feature type="compositionally biased region" description="Basic and acidic residues" evidence="2">
    <location>
        <begin position="562"/>
        <end position="585"/>
    </location>
</feature>
<dbReference type="EMBL" id="AJVK01007044">
    <property type="status" value="NOT_ANNOTATED_CDS"/>
    <property type="molecule type" value="Genomic_DNA"/>
</dbReference>
<dbReference type="PRINTS" id="PR01415">
    <property type="entry name" value="ANKYRIN"/>
</dbReference>
<feature type="compositionally biased region" description="Basic residues" evidence="2">
    <location>
        <begin position="1654"/>
        <end position="1672"/>
    </location>
</feature>
<feature type="compositionally biased region" description="Basic and acidic residues" evidence="2">
    <location>
        <begin position="66"/>
        <end position="80"/>
    </location>
</feature>
<sequence>MEGGERVDEKLPEITESSSQKSEEIPVVAAEGAKAENDVPEVSGAEVSETKEDAVQEASTEINNVVDEKIERLSPETSKDEVDEVENQSTEKLSELPGPLDKSPELRVEEIKCPETSLIEFKGGGGGGGNETGDSVENNGEDRLPHSTTSLRGSESPIPVGNLPPPRSRRPQLLDNLKKKTTTSESSEPESLEDEESPPPSVVASDPVPKDEGDLPSTYINKRSSLYVKNPDFSKRMHQPAQTPPPAPPLPPPPPPSSQVVSTIKNHLISNDLSPLRMKPPDFSKVVQSEGKSVPQPPTNVTPSNFEEISRKYNYISDLQLKPQPASTAPSPSGSYRNLYVSAPNFTSHKFQGETSNSGKAAEGGGGGGGGGGGELEEPTAHIIHKKPQYLPSNSAHEAPRHEEAIRSYTQSKNQYLPPRFVPPVGYGSPLERAKKYDVKPQTTPKVSYEPKASVIHQQVGYESPKMPVDMYGQRNAYNMMPPQTARNPVVIKHPPSPSGSMNPPQNWPGRVGTPQSPHNGSAHSPNFLQPAPPVAYKSSPSPQGNTYYPPNGGTYYAPKTAAKEKPPIDYVDLTKPEGRSHQDIQLRGSPRSESLGRSQAREPMVYEMRHSSSEANVAAYYRHMKESQPMPKDPTGYNPYAGNSSKQSVSYRYPPQPKETIPKTYRYPPSSQESVYERNPSVIERHTPVVPPVATYEPPPQVPKVKTEASPKAPTATATTNSVLAPVKRESPLDLSVKTVKTKADSTGCDDNAIGSSGFSKQREPSHSLKVNYVPNFSKHTQDPVDYRPVYQPYEQARPQPIPPNPGQILAKRVAVPEREMHQRSPSGRYYPMQQQVSNQRTEYSPTGMYYDPKRAVFPPKDPSPRPDRTIYYPRESVLQPPNATNVIKSVKQEVYQQYQQYPAKPQPEIRTPVARYENHVGYQKYPQPIPPAEYPPQQQAYPKSHVEVMRPQEPVPYQYNYPKVTAEKDVSGERKRPAAEGYPYEMIPPKKSPKLETPIQQKVDAYLNNAGYYKSHHYPHPGTPPQHPPHPPQHSSQMHPQQHPPQTAPQHPSQYPVQHVQHPQPQHPPHLSHPSHPQHPQHPSHPSHSSHPTHPPQIPSNALHHTTHQPSHQMPSLPPRDPIPRPSPQNPYQYRPGEYPYAPKEMKSVQAEKTIEPSVAVYYPPTPKKDVHPGSYTAESPAVRYSVQQNFRAAMPYEHQRISQYPQSPTQPPPPPPQPAQPPHNPYETMEKHPADFRPMPAPVSVYPGGTTNTVTARQWYPSLPPQQNHQYTPPGQIYHQRPPDPAPSAVPAASPGGNLIRTASDERLVANGGKMGADRDVISKLKTTIEGKQKMMVKKQNSGEFSEEESNKTDIASILAARIRTKGELKGFTPIPVVTAEKDAPASSVEEEPAIPVIGPIDPPSDLEGTSAFDLLDFGSACNDFVEQLQTGKKKMKRRRSRKSEVGEIKLEVKKETEEMEVTIPPESIVPQEAIQKAAESLSLPPKTKPIETSSSDEDKPLFLLRQQSEEVKRSEIFERLAKNIREKQEKRLAARINSSTSEDDEASKSSQKRKRKPLRRTTTKTRSIKTSSEDSSNDEEEEEEEEEKKKKKKVEKSSSESEVVKKKVKKGQKSDEEETTSSKSPSKTPKKSKKTAESSSEEEEEDTGKKGKNKKSSARSATKKRTTRKSTSSEGSSDSGEEGDSEEKSVSKSKNSSAAKSTDGGKEKVEKAPPPSRTKTTRRSKDVGSGGGTEDTMSMTRSKKRKEMEQRLANSKVLRNDKIVHNVVVDKKKKPSTKATPLKVDETKRKILDTDSEPDGKGGSGKAKKKTRRVSKLQSSSSSEHSESESEAETVSERLRPRKPQQKPAIPATPPKNGKVSGGGKNDSSPGKKNNAKASAAVEGATETDNGDNKYPPGWELQLYEFKRSLKIPPSLITIARPSWHRISTSLPDLDPHSSDASESYRQERSKPKESDNRQKDDSKSSIIDLLHQRVTQKSRQTTHRKTPKAPAKTVIKDNTSVKAPNPTATQLLATPGVEDDKLIFGGDGKTFAGTVLKSRTRTEYRIMKNKEIIRQVFGGEDRPASAPPFRGGVDDSSTSEVTVKQEPSEELPKPVTFDQKFQEYIQQIDRMAIEEGFVRDTTNRCVKTEKDFGEDTETQDTVLESQSVNSERDGLTPISFTNVIRRGTKKGSRSARRKGSSGFDYIRKKKKPLTESQQAALAKKRQAAVTELRERDEQDIGREVKGWVLNKGVGESVLHKAARLNYLDVIAYCLDRMEMHPDQKDNAGYTPLHEACSRGHLEIARLLLEYGANHSETALSGIRPLHDAVENGNIEVARLLLSYGADPLLATYAGQTPLSLAEDDGMTLFLKNHLYDVQHTGPDKGSWKFAGPWEIYVSKVV</sequence>
<feature type="compositionally biased region" description="Basic and acidic residues" evidence="2">
    <location>
        <begin position="1787"/>
        <end position="1797"/>
    </location>
</feature>
<dbReference type="PROSITE" id="PS50088">
    <property type="entry name" value="ANK_REPEAT"/>
    <property type="match status" value="2"/>
</dbReference>
<dbReference type="InterPro" id="IPR002110">
    <property type="entry name" value="Ankyrin_rpt"/>
</dbReference>
<dbReference type="PROSITE" id="PS50297">
    <property type="entry name" value="ANK_REP_REGION"/>
    <property type="match status" value="2"/>
</dbReference>
<organism evidence="3 4">
    <name type="scientific">Phlebotomus papatasi</name>
    <name type="common">Sandfly</name>
    <dbReference type="NCBI Taxonomy" id="29031"/>
    <lineage>
        <taxon>Eukaryota</taxon>
        <taxon>Metazoa</taxon>
        <taxon>Ecdysozoa</taxon>
        <taxon>Arthropoda</taxon>
        <taxon>Hexapoda</taxon>
        <taxon>Insecta</taxon>
        <taxon>Pterygota</taxon>
        <taxon>Neoptera</taxon>
        <taxon>Endopterygota</taxon>
        <taxon>Diptera</taxon>
        <taxon>Nematocera</taxon>
        <taxon>Psychodoidea</taxon>
        <taxon>Psychodidae</taxon>
        <taxon>Phlebotomus</taxon>
        <taxon>Phlebotomus</taxon>
    </lineage>
</organism>
<feature type="compositionally biased region" description="Polar residues" evidence="2">
    <location>
        <begin position="258"/>
        <end position="273"/>
    </location>
</feature>
<dbReference type="Gene3D" id="1.25.40.20">
    <property type="entry name" value="Ankyrin repeat-containing domain"/>
    <property type="match status" value="1"/>
</dbReference>
<feature type="region of interest" description="Disordered" evidence="2">
    <location>
        <begin position="1924"/>
        <end position="1999"/>
    </location>
</feature>
<feature type="region of interest" description="Disordered" evidence="2">
    <location>
        <begin position="1198"/>
        <end position="1302"/>
    </location>
</feature>
<dbReference type="EnsemblMetazoa" id="PPAI009629-RA">
    <property type="protein sequence ID" value="PPAI009629-PA"/>
    <property type="gene ID" value="PPAI009629"/>
</dbReference>
<feature type="compositionally biased region" description="Polar residues" evidence="2">
    <location>
        <begin position="539"/>
        <end position="549"/>
    </location>
</feature>
<feature type="region of interest" description="Disordered" evidence="2">
    <location>
        <begin position="347"/>
        <end position="452"/>
    </location>
</feature>
<dbReference type="Proteomes" id="UP000092462">
    <property type="component" value="Unassembled WGS sequence"/>
</dbReference>
<feature type="region of interest" description="Disordered" evidence="2">
    <location>
        <begin position="2065"/>
        <end position="2096"/>
    </location>
</feature>
<dbReference type="Pfam" id="PF00023">
    <property type="entry name" value="Ank"/>
    <property type="match status" value="1"/>
</dbReference>
<feature type="compositionally biased region" description="Pro residues" evidence="2">
    <location>
        <begin position="1118"/>
        <end position="1131"/>
    </location>
</feature>
<feature type="region of interest" description="Disordered" evidence="2">
    <location>
        <begin position="625"/>
        <end position="768"/>
    </location>
</feature>
<feature type="compositionally biased region" description="Basic residues" evidence="2">
    <location>
        <begin position="1554"/>
        <end position="1571"/>
    </location>
</feature>
<protein>
    <submittedName>
        <fullName evidence="3">Uncharacterized protein</fullName>
    </submittedName>
</protein>
<keyword evidence="4" id="KW-1185">Reference proteome</keyword>
<dbReference type="VEuPathDB" id="VectorBase:PPAPM1_009905"/>
<feature type="compositionally biased region" description="Low complexity" evidence="2">
    <location>
        <begin position="1050"/>
        <end position="1066"/>
    </location>
</feature>
<feature type="compositionally biased region" description="Low complexity" evidence="2">
    <location>
        <begin position="1696"/>
        <end position="1706"/>
    </location>
</feature>
<dbReference type="PANTHER" id="PTHR24117">
    <property type="entry name" value="AGAP007537-PB"/>
    <property type="match status" value="1"/>
</dbReference>
<feature type="region of interest" description="Disordered" evidence="2">
    <location>
        <begin position="1478"/>
        <end position="1509"/>
    </location>
</feature>
<dbReference type="SUPFAM" id="SSF48403">
    <property type="entry name" value="Ankyrin repeat"/>
    <property type="match status" value="1"/>
</dbReference>
<evidence type="ECO:0000313" key="3">
    <source>
        <dbReference type="EnsemblMetazoa" id="PPAI009629-PA"/>
    </source>
</evidence>
<feature type="compositionally biased region" description="Polar residues" evidence="2">
    <location>
        <begin position="642"/>
        <end position="651"/>
    </location>
</feature>
<dbReference type="InterPro" id="IPR036770">
    <property type="entry name" value="Ankyrin_rpt-contain_sf"/>
</dbReference>
<comment type="similarity">
    <text evidence="1">Belongs to the BCOR family.</text>
</comment>
<name>A0A1B0DMN7_PHLPP</name>
<feature type="compositionally biased region" description="Basic and acidic residues" evidence="2">
    <location>
        <begin position="1527"/>
        <end position="1536"/>
    </location>
</feature>
<feature type="compositionally biased region" description="Low complexity" evidence="2">
    <location>
        <begin position="1673"/>
        <end position="1682"/>
    </location>
</feature>
<feature type="compositionally biased region" description="Basic and acidic residues" evidence="2">
    <location>
        <begin position="102"/>
        <end position="113"/>
    </location>
</feature>
<proteinExistence type="inferred from homology"/>
<feature type="region of interest" description="Disordered" evidence="2">
    <location>
        <begin position="1385"/>
        <end position="1411"/>
    </location>
</feature>
<feature type="compositionally biased region" description="Gly residues" evidence="2">
    <location>
        <begin position="122"/>
        <end position="131"/>
    </location>
</feature>
<feature type="compositionally biased region" description="Basic and acidic residues" evidence="2">
    <location>
        <begin position="967"/>
        <end position="980"/>
    </location>
</feature>
<feature type="compositionally biased region" description="Polar residues" evidence="2">
    <location>
        <begin position="514"/>
        <end position="528"/>
    </location>
</feature>
<dbReference type="InterPro" id="IPR047144">
    <property type="entry name" value="BCOR-like"/>
</dbReference>
<feature type="region of interest" description="Disordered" evidence="2">
    <location>
        <begin position="321"/>
        <end position="340"/>
    </location>
</feature>